<protein>
    <recommendedName>
        <fullName evidence="4">Cysteine-rich transmembrane CYSTM domain-containing protein</fullName>
    </recommendedName>
</protein>
<evidence type="ECO:0000313" key="2">
    <source>
        <dbReference type="EMBL" id="KXG26135.1"/>
    </source>
</evidence>
<dbReference type="OrthoDB" id="696288at2759"/>
<keyword evidence="1" id="KW-1133">Transmembrane helix</keyword>
<name>A0A1B6PKE2_SORBI</name>
<dbReference type="InParanoid" id="A0A1B6PKE2"/>
<evidence type="ECO:0008006" key="4">
    <source>
        <dbReference type="Google" id="ProtNLM"/>
    </source>
</evidence>
<evidence type="ECO:0000313" key="3">
    <source>
        <dbReference type="Proteomes" id="UP000000768"/>
    </source>
</evidence>
<keyword evidence="1" id="KW-0812">Transmembrane</keyword>
<dbReference type="AlphaFoldDB" id="A0A1B6PKE2"/>
<gene>
    <name evidence="2" type="ORF">SORBI_3006G055900</name>
</gene>
<dbReference type="Gramene" id="KXG26135">
    <property type="protein sequence ID" value="KXG26135"/>
    <property type="gene ID" value="SORBI_3006G055900"/>
</dbReference>
<keyword evidence="1" id="KW-0472">Membrane</keyword>
<dbReference type="EMBL" id="CM000765">
    <property type="protein sequence ID" value="KXG26135.1"/>
    <property type="molecule type" value="Genomic_DNA"/>
</dbReference>
<feature type="transmembrane region" description="Helical" evidence="1">
    <location>
        <begin position="115"/>
        <end position="137"/>
    </location>
</feature>
<accession>A0A1B6PKE2</accession>
<keyword evidence="3" id="KW-1185">Reference proteome</keyword>
<proteinExistence type="predicted"/>
<reference evidence="2 3" key="1">
    <citation type="journal article" date="2009" name="Nature">
        <title>The Sorghum bicolor genome and the diversification of grasses.</title>
        <authorList>
            <person name="Paterson A.H."/>
            <person name="Bowers J.E."/>
            <person name="Bruggmann R."/>
            <person name="Dubchak I."/>
            <person name="Grimwood J."/>
            <person name="Gundlach H."/>
            <person name="Haberer G."/>
            <person name="Hellsten U."/>
            <person name="Mitros T."/>
            <person name="Poliakov A."/>
            <person name="Schmutz J."/>
            <person name="Spannagl M."/>
            <person name="Tang H."/>
            <person name="Wang X."/>
            <person name="Wicker T."/>
            <person name="Bharti A.K."/>
            <person name="Chapman J."/>
            <person name="Feltus F.A."/>
            <person name="Gowik U."/>
            <person name="Grigoriev I.V."/>
            <person name="Lyons E."/>
            <person name="Maher C.A."/>
            <person name="Martis M."/>
            <person name="Narechania A."/>
            <person name="Otillar R.P."/>
            <person name="Penning B.W."/>
            <person name="Salamov A.A."/>
            <person name="Wang Y."/>
            <person name="Zhang L."/>
            <person name="Carpita N.C."/>
            <person name="Freeling M."/>
            <person name="Gingle A.R."/>
            <person name="Hash C.T."/>
            <person name="Keller B."/>
            <person name="Klein P."/>
            <person name="Kresovich S."/>
            <person name="McCann M.C."/>
            <person name="Ming R."/>
            <person name="Peterson D.G."/>
            <person name="Mehboob-ur-Rahman"/>
            <person name="Ware D."/>
            <person name="Westhoff P."/>
            <person name="Mayer K.F."/>
            <person name="Messing J."/>
            <person name="Rokhsar D.S."/>
        </authorList>
    </citation>
    <scope>NUCLEOTIDE SEQUENCE [LARGE SCALE GENOMIC DNA]</scope>
    <source>
        <strain evidence="3">cv. BTx623</strain>
    </source>
</reference>
<evidence type="ECO:0000256" key="1">
    <source>
        <dbReference type="SAM" id="Phobius"/>
    </source>
</evidence>
<organism evidence="2 3">
    <name type="scientific">Sorghum bicolor</name>
    <name type="common">Sorghum</name>
    <name type="synonym">Sorghum vulgare</name>
    <dbReference type="NCBI Taxonomy" id="4558"/>
    <lineage>
        <taxon>Eukaryota</taxon>
        <taxon>Viridiplantae</taxon>
        <taxon>Streptophyta</taxon>
        <taxon>Embryophyta</taxon>
        <taxon>Tracheophyta</taxon>
        <taxon>Spermatophyta</taxon>
        <taxon>Magnoliopsida</taxon>
        <taxon>Liliopsida</taxon>
        <taxon>Poales</taxon>
        <taxon>Poaceae</taxon>
        <taxon>PACMAD clade</taxon>
        <taxon>Panicoideae</taxon>
        <taxon>Andropogonodae</taxon>
        <taxon>Andropogoneae</taxon>
        <taxon>Sorghinae</taxon>
        <taxon>Sorghum</taxon>
    </lineage>
</organism>
<dbReference type="Proteomes" id="UP000000768">
    <property type="component" value="Chromosome 6"/>
</dbReference>
<dbReference type="ExpressionAtlas" id="A0A1B6PKE2">
    <property type="expression patterns" value="baseline and differential"/>
</dbReference>
<sequence length="142" mass="15593">MDYSMQGSKDSYSYSPQELLALCSLFRGDHGQFRVLLLHSVHNLYPDAQPQPGLYPPPPPPPANPERGYGYQYQGYFGEAANPPPYAGRWPEQAAPAPSDGDPFYYQDDADCITFLRGCVAGLCCCCLLGPGAMLLLRRSVV</sequence>
<reference evidence="3" key="2">
    <citation type="journal article" date="2018" name="Plant J.">
        <title>The Sorghum bicolor reference genome: improved assembly, gene annotations, a transcriptome atlas, and signatures of genome organization.</title>
        <authorList>
            <person name="McCormick R.F."/>
            <person name="Truong S.K."/>
            <person name="Sreedasyam A."/>
            <person name="Jenkins J."/>
            <person name="Shu S."/>
            <person name="Sims D."/>
            <person name="Kennedy M."/>
            <person name="Amirebrahimi M."/>
            <person name="Weers B.D."/>
            <person name="McKinley B."/>
            <person name="Mattison A."/>
            <person name="Morishige D.T."/>
            <person name="Grimwood J."/>
            <person name="Schmutz J."/>
            <person name="Mullet J.E."/>
        </authorList>
    </citation>
    <scope>NUCLEOTIDE SEQUENCE [LARGE SCALE GENOMIC DNA]</scope>
    <source>
        <strain evidence="3">cv. BTx623</strain>
    </source>
</reference>